<proteinExistence type="predicted"/>
<dbReference type="InterPro" id="IPR011010">
    <property type="entry name" value="DNA_brk_join_enz"/>
</dbReference>
<dbReference type="SUPFAM" id="SSF56349">
    <property type="entry name" value="DNA breaking-rejoining enzymes"/>
    <property type="match status" value="1"/>
</dbReference>
<sequence length="138" mass="15541">MKPPKTAKSRRTVELDGRTVPVLREWRRAQLEERLRAGEAWNSGEWVVADELGAYLRPDRLGKRFVALSRAAGLRTITIRQLRHSHATALLSAGESPKVVQVRLGHSSISVTLDVYSAVLPNMQREAVERLAEMFDAR</sequence>
<evidence type="ECO:0000256" key="1">
    <source>
        <dbReference type="ARBA" id="ARBA00023172"/>
    </source>
</evidence>
<evidence type="ECO:0000259" key="2">
    <source>
        <dbReference type="PROSITE" id="PS51898"/>
    </source>
</evidence>
<dbReference type="GO" id="GO:0006310">
    <property type="term" value="P:DNA recombination"/>
    <property type="evidence" value="ECO:0007669"/>
    <property type="project" value="UniProtKB-KW"/>
</dbReference>
<dbReference type="GO" id="GO:0003677">
    <property type="term" value="F:DNA binding"/>
    <property type="evidence" value="ECO:0007669"/>
    <property type="project" value="InterPro"/>
</dbReference>
<dbReference type="InterPro" id="IPR002104">
    <property type="entry name" value="Integrase_catalytic"/>
</dbReference>
<dbReference type="AlphaFoldDB" id="A0A3B0S4W6"/>
<protein>
    <recommendedName>
        <fullName evidence="2">Tyr recombinase domain-containing protein</fullName>
    </recommendedName>
</protein>
<dbReference type="Pfam" id="PF00589">
    <property type="entry name" value="Phage_integrase"/>
    <property type="match status" value="1"/>
</dbReference>
<organism evidence="3">
    <name type="scientific">hydrothermal vent metagenome</name>
    <dbReference type="NCBI Taxonomy" id="652676"/>
    <lineage>
        <taxon>unclassified sequences</taxon>
        <taxon>metagenomes</taxon>
        <taxon>ecological metagenomes</taxon>
    </lineage>
</organism>
<feature type="domain" description="Tyr recombinase" evidence="2">
    <location>
        <begin position="1"/>
        <end position="129"/>
    </location>
</feature>
<dbReference type="PROSITE" id="PS51898">
    <property type="entry name" value="TYR_RECOMBINASE"/>
    <property type="match status" value="1"/>
</dbReference>
<dbReference type="CDD" id="cd01189">
    <property type="entry name" value="INT_ICEBs1_C_like"/>
    <property type="match status" value="1"/>
</dbReference>
<gene>
    <name evidence="3" type="ORF">MNBD_ACTINO01-219</name>
</gene>
<evidence type="ECO:0000313" key="3">
    <source>
        <dbReference type="EMBL" id="VAV90405.1"/>
    </source>
</evidence>
<dbReference type="Gene3D" id="1.10.443.10">
    <property type="entry name" value="Intergrase catalytic core"/>
    <property type="match status" value="1"/>
</dbReference>
<name>A0A3B0S4W6_9ZZZZ</name>
<keyword evidence="1" id="KW-0233">DNA recombination</keyword>
<dbReference type="EMBL" id="UOEI01000037">
    <property type="protein sequence ID" value="VAV90405.1"/>
    <property type="molecule type" value="Genomic_DNA"/>
</dbReference>
<accession>A0A3B0S4W6</accession>
<reference evidence="3" key="1">
    <citation type="submission" date="2018-06" db="EMBL/GenBank/DDBJ databases">
        <authorList>
            <person name="Zhirakovskaya E."/>
        </authorList>
    </citation>
    <scope>NUCLEOTIDE SEQUENCE</scope>
</reference>
<dbReference type="GO" id="GO:0015074">
    <property type="term" value="P:DNA integration"/>
    <property type="evidence" value="ECO:0007669"/>
    <property type="project" value="InterPro"/>
</dbReference>
<dbReference type="InterPro" id="IPR013762">
    <property type="entry name" value="Integrase-like_cat_sf"/>
</dbReference>